<protein>
    <recommendedName>
        <fullName evidence="7">Short-chain dehydrogenase</fullName>
    </recommendedName>
</protein>
<proteinExistence type="inferred from homology"/>
<dbReference type="InterPro" id="IPR036291">
    <property type="entry name" value="NAD(P)-bd_dom_sf"/>
</dbReference>
<dbReference type="Gene3D" id="3.40.50.720">
    <property type="entry name" value="NAD(P)-binding Rossmann-like Domain"/>
    <property type="match status" value="1"/>
</dbReference>
<evidence type="ECO:0008006" key="7">
    <source>
        <dbReference type="Google" id="ProtNLM"/>
    </source>
</evidence>
<dbReference type="PRINTS" id="PR00080">
    <property type="entry name" value="SDRFAMILY"/>
</dbReference>
<dbReference type="PRINTS" id="PR00081">
    <property type="entry name" value="GDHRDH"/>
</dbReference>
<evidence type="ECO:0000313" key="3">
    <source>
        <dbReference type="EMBL" id="OAX51844.1"/>
    </source>
</evidence>
<dbReference type="RefSeq" id="WP_064725448.1">
    <property type="nucleotide sequence ID" value="NZ_JBEYYV010000058.1"/>
</dbReference>
<dbReference type="EMBL" id="LJBJ02000011">
    <property type="protein sequence ID" value="OAX51844.1"/>
    <property type="molecule type" value="Genomic_DNA"/>
</dbReference>
<reference evidence="3" key="1">
    <citation type="submission" date="2016-04" db="EMBL/GenBank/DDBJ databases">
        <authorList>
            <person name="Evans L.H."/>
            <person name="Alamgir A."/>
            <person name="Owens N."/>
            <person name="Weber N.D."/>
            <person name="Virtaneva K."/>
            <person name="Barbian K."/>
            <person name="Babar A."/>
            <person name="Rosenke K."/>
        </authorList>
    </citation>
    <scope>NUCLEOTIDE SEQUENCE [LARGE SCALE GENOMIC DNA]</scope>
    <source>
        <strain evidence="3">RUTW2-3</strain>
    </source>
</reference>
<dbReference type="FunFam" id="3.40.50.720:FF:000084">
    <property type="entry name" value="Short-chain dehydrogenase reductase"/>
    <property type="match status" value="1"/>
</dbReference>
<dbReference type="Proteomes" id="UP000053171">
    <property type="component" value="Unassembled WGS sequence"/>
</dbReference>
<dbReference type="SUPFAM" id="SSF51735">
    <property type="entry name" value="NAD(P)-binding Rossmann-fold domains"/>
    <property type="match status" value="1"/>
</dbReference>
<dbReference type="EMBL" id="LWGZ01000716">
    <property type="protein sequence ID" value="OAX58357.1"/>
    <property type="molecule type" value="Genomic_DNA"/>
</dbReference>
<evidence type="ECO:0000313" key="5">
    <source>
        <dbReference type="Proteomes" id="UP000053171"/>
    </source>
</evidence>
<accession>A0A199NRX5</accession>
<dbReference type="NCBIfam" id="NF005559">
    <property type="entry name" value="PRK07231.1"/>
    <property type="match status" value="1"/>
</dbReference>
<name>A0A199NRX5_9MICC</name>
<reference evidence="5" key="2">
    <citation type="submission" date="2016-04" db="EMBL/GenBank/DDBJ databases">
        <authorList>
            <person name="Waterworth S."/>
            <person name="Matcher G."/>
        </authorList>
    </citation>
    <scope>NUCLEOTIDE SEQUENCE [LARGE SCALE GENOMIC DNA]</scope>
    <source>
        <strain evidence="5">RuSp02-3</strain>
    </source>
</reference>
<comment type="caution">
    <text evidence="3">The sequence shown here is derived from an EMBL/GenBank/DDBJ whole genome shotgun (WGS) entry which is preliminary data.</text>
</comment>
<evidence type="ECO:0000313" key="6">
    <source>
        <dbReference type="Proteomes" id="UP000092021"/>
    </source>
</evidence>
<keyword evidence="5" id="KW-1185">Reference proteome</keyword>
<gene>
    <name evidence="4" type="ORF">A5N15_07990</name>
    <name evidence="3" type="ORF">AN277_0206600</name>
</gene>
<dbReference type="PANTHER" id="PTHR24321:SF14">
    <property type="entry name" value="SHORT-CHAIN TYPE DEHYDROGENASE_REDUCTASE BLR2146-RELATED"/>
    <property type="match status" value="1"/>
</dbReference>
<dbReference type="PANTHER" id="PTHR24321">
    <property type="entry name" value="DEHYDROGENASES, SHORT CHAIN"/>
    <property type="match status" value="1"/>
</dbReference>
<dbReference type="Pfam" id="PF13561">
    <property type="entry name" value="adh_short_C2"/>
    <property type="match status" value="1"/>
</dbReference>
<dbReference type="PROSITE" id="PS00061">
    <property type="entry name" value="ADH_SHORT"/>
    <property type="match status" value="1"/>
</dbReference>
<evidence type="ECO:0000256" key="1">
    <source>
        <dbReference type="ARBA" id="ARBA00006484"/>
    </source>
</evidence>
<sequence>MLFAGQTALVTASGAGIGRAIARKLAREGAAVVVSDIADDAAAETVRLIEQDGGKAAFLHADVADADQVSRLVPFAIETFGGLDLAVNNAGVGAMPAPVQDVERAAWDRALGIPLTGTFLCLQEQLRHFRGQGHGAVVNIASLAGISATPRLSPYGASKHGVVSLTVSAALETADQGIRVNAVAPGAIETGALESLPPEDKEGYVAQIPMRRLGRPEDIAEATAFLLSERAAFITGVVLRVDGGTEA</sequence>
<dbReference type="Proteomes" id="UP000092021">
    <property type="component" value="Unassembled WGS sequence"/>
</dbReference>
<organism evidence="3 5">
    <name type="scientific">Rothia kristinae</name>
    <dbReference type="NCBI Taxonomy" id="37923"/>
    <lineage>
        <taxon>Bacteria</taxon>
        <taxon>Bacillati</taxon>
        <taxon>Actinomycetota</taxon>
        <taxon>Actinomycetes</taxon>
        <taxon>Micrococcales</taxon>
        <taxon>Micrococcaceae</taxon>
        <taxon>Rothia</taxon>
    </lineage>
</organism>
<dbReference type="GO" id="GO:0016491">
    <property type="term" value="F:oxidoreductase activity"/>
    <property type="evidence" value="ECO:0007669"/>
    <property type="project" value="UniProtKB-KW"/>
</dbReference>
<evidence type="ECO:0000256" key="2">
    <source>
        <dbReference type="ARBA" id="ARBA00023002"/>
    </source>
</evidence>
<dbReference type="InterPro" id="IPR020904">
    <property type="entry name" value="Sc_DH/Rdtase_CS"/>
</dbReference>
<keyword evidence="2" id="KW-0560">Oxidoreductase</keyword>
<evidence type="ECO:0000313" key="4">
    <source>
        <dbReference type="EMBL" id="OAX58357.1"/>
    </source>
</evidence>
<dbReference type="InterPro" id="IPR002347">
    <property type="entry name" value="SDR_fam"/>
</dbReference>
<reference evidence="3 5" key="3">
    <citation type="submission" date="2016-06" db="EMBL/GenBank/DDBJ databases">
        <title>Identification of putative biosynthetic pathways for the production of bioactive secondary metabolites by the marine actinomycete Kocuria kristinae RUTW2-3.</title>
        <authorList>
            <person name="Waterworth S.C."/>
            <person name="Walmsley T.A."/>
            <person name="Matongo T."/>
            <person name="Davies-Coleman M.T."/>
            <person name="Dorrington R.A."/>
        </authorList>
    </citation>
    <scope>NUCLEOTIDE SEQUENCE [LARGE SCALE GENOMIC DNA]</scope>
    <source>
        <strain evidence="5">RuSp02-3</strain>
        <strain evidence="3">RUTW2-3</strain>
        <strain evidence="4 6">RUTW4-5</strain>
    </source>
</reference>
<dbReference type="AlphaFoldDB" id="A0A199NRX5"/>
<comment type="similarity">
    <text evidence="1">Belongs to the short-chain dehydrogenases/reductases (SDR) family.</text>
</comment>